<reference evidence="10" key="3">
    <citation type="submission" date="2025-09" db="UniProtKB">
        <authorList>
            <consortium name="Ensembl"/>
        </authorList>
    </citation>
    <scope>IDENTIFICATION</scope>
</reference>
<proteinExistence type="inferred from homology"/>
<dbReference type="AlphaFoldDB" id="A0A8I5NGK2"/>
<name>A0A8I5NGK2_PAPAN</name>
<accession>A0A8I5NGK2</accession>
<feature type="transmembrane region" description="Helical" evidence="9">
    <location>
        <begin position="49"/>
        <end position="68"/>
    </location>
</feature>
<keyword evidence="5 9" id="KW-1003">Cell membrane</keyword>
<evidence type="ECO:0000256" key="3">
    <source>
        <dbReference type="ARBA" id="ARBA00006366"/>
    </source>
</evidence>
<dbReference type="GO" id="GO:0032217">
    <property type="term" value="F:riboflavin transmembrane transporter activity"/>
    <property type="evidence" value="ECO:0007669"/>
    <property type="project" value="UniProtKB-UniRule"/>
</dbReference>
<comment type="caution">
    <text evidence="9">Lacks conserved residue(s) required for the propagation of feature annotation.</text>
</comment>
<evidence type="ECO:0000256" key="4">
    <source>
        <dbReference type="ARBA" id="ARBA00022448"/>
    </source>
</evidence>
<keyword evidence="11" id="KW-1185">Reference proteome</keyword>
<dbReference type="PANTHER" id="PTHR12929">
    <property type="entry name" value="SOLUTE CARRIER FAMILY 52"/>
    <property type="match status" value="1"/>
</dbReference>
<comment type="subcellular location">
    <subcellularLocation>
        <location evidence="2 9">Cell membrane</location>
        <topology evidence="2 9">Multi-pass membrane protein</topology>
    </subcellularLocation>
</comment>
<dbReference type="GO" id="GO:0005886">
    <property type="term" value="C:plasma membrane"/>
    <property type="evidence" value="ECO:0007669"/>
    <property type="project" value="UniProtKB-SubCell"/>
</dbReference>
<evidence type="ECO:0000256" key="8">
    <source>
        <dbReference type="ARBA" id="ARBA00023136"/>
    </source>
</evidence>
<dbReference type="Ensembl" id="ENSPANT00000071546.1">
    <property type="protein sequence ID" value="ENSPANP00000048334.1"/>
    <property type="gene ID" value="ENSPANG00000044890.1"/>
</dbReference>
<organism evidence="10 11">
    <name type="scientific">Papio anubis</name>
    <name type="common">Olive baboon</name>
    <dbReference type="NCBI Taxonomy" id="9555"/>
    <lineage>
        <taxon>Eukaryota</taxon>
        <taxon>Metazoa</taxon>
        <taxon>Chordata</taxon>
        <taxon>Craniata</taxon>
        <taxon>Vertebrata</taxon>
        <taxon>Euteleostomi</taxon>
        <taxon>Mammalia</taxon>
        <taxon>Eutheria</taxon>
        <taxon>Euarchontoglires</taxon>
        <taxon>Primates</taxon>
        <taxon>Haplorrhini</taxon>
        <taxon>Catarrhini</taxon>
        <taxon>Cercopithecidae</taxon>
        <taxon>Cercopithecinae</taxon>
        <taxon>Papio</taxon>
    </lineage>
</organism>
<dbReference type="GeneTree" id="ENSGT00390000003774"/>
<evidence type="ECO:0000256" key="6">
    <source>
        <dbReference type="ARBA" id="ARBA00022692"/>
    </source>
</evidence>
<comment type="catalytic activity">
    <reaction evidence="1 9">
        <text>riboflavin(in) = riboflavin(out)</text>
        <dbReference type="Rhea" id="RHEA:35015"/>
        <dbReference type="ChEBI" id="CHEBI:57986"/>
    </reaction>
</comment>
<evidence type="ECO:0000256" key="2">
    <source>
        <dbReference type="ARBA" id="ARBA00004651"/>
    </source>
</evidence>
<evidence type="ECO:0000256" key="7">
    <source>
        <dbReference type="ARBA" id="ARBA00022989"/>
    </source>
</evidence>
<comment type="function">
    <text evidence="9">Plasma membrane transporter mediating the uptake by cells of the water soluble vitamin B2/riboflavin that plays a key role in biochemical oxidation-reduction reactions of the carbohydrate, lipid, and amino acid metabolism.</text>
</comment>
<keyword evidence="4 9" id="KW-0813">Transport</keyword>
<keyword evidence="8 9" id="KW-0472">Membrane</keyword>
<reference evidence="10" key="2">
    <citation type="submission" date="2025-08" db="UniProtKB">
        <authorList>
            <consortium name="Ensembl"/>
        </authorList>
    </citation>
    <scope>IDENTIFICATION</scope>
</reference>
<protein>
    <recommendedName>
        <fullName evidence="9">Riboflavin transporter</fullName>
    </recommendedName>
</protein>
<evidence type="ECO:0000313" key="10">
    <source>
        <dbReference type="Ensembl" id="ENSPANP00000048334.1"/>
    </source>
</evidence>
<evidence type="ECO:0000256" key="1">
    <source>
        <dbReference type="ARBA" id="ARBA00000215"/>
    </source>
</evidence>
<dbReference type="Pfam" id="PF06237">
    <property type="entry name" value="SLC52_ribofla_tr"/>
    <property type="match status" value="1"/>
</dbReference>
<reference evidence="10 11" key="1">
    <citation type="submission" date="2012-03" db="EMBL/GenBank/DDBJ databases">
        <title>Whole Genome Assembly of Papio anubis.</title>
        <authorList>
            <person name="Liu Y.L."/>
            <person name="Abraham K.A."/>
            <person name="Akbar H.A."/>
            <person name="Ali S.A."/>
            <person name="Anosike U.A."/>
            <person name="Aqrawi P.A."/>
            <person name="Arias F.A."/>
            <person name="Attaway T.A."/>
            <person name="Awwad R.A."/>
            <person name="Babu C.B."/>
            <person name="Bandaranaike D.B."/>
            <person name="Battles P.B."/>
            <person name="Bell A.B."/>
            <person name="Beltran B.B."/>
            <person name="Berhane-Mersha D.B."/>
            <person name="Bess C.B."/>
            <person name="Bickham C.B."/>
            <person name="Bolden T.B."/>
            <person name="Carter K.C."/>
            <person name="Chau D.C."/>
            <person name="Chavez A.C."/>
            <person name="Clerc-Blankenburg K.C."/>
            <person name="Coyle M.C."/>
            <person name="Dao M.D."/>
            <person name="Davila M.L.D."/>
            <person name="Davy-Carroll L.D."/>
            <person name="Denson S.D."/>
            <person name="Dinh H.D."/>
            <person name="Fernandez S.F."/>
            <person name="Fernando P.F."/>
            <person name="Forbes L.F."/>
            <person name="Francis C.F."/>
            <person name="Francisco L.F."/>
            <person name="Fu Q.F."/>
            <person name="Garcia-Iii R.G."/>
            <person name="Garrett T.G."/>
            <person name="Gross S.G."/>
            <person name="Gubbala S.G."/>
            <person name="Hirani K.H."/>
            <person name="Hogues M.H."/>
            <person name="Hollins B.H."/>
            <person name="Jackson L.J."/>
            <person name="Javaid M.J."/>
            <person name="Jhangiani S.J."/>
            <person name="Johnson A.J."/>
            <person name="Johnson B.J."/>
            <person name="Jones J.J."/>
            <person name="Joshi V.J."/>
            <person name="Kalu J.K."/>
            <person name="Khan N.K."/>
            <person name="Korchina V.K."/>
            <person name="Kovar C.K."/>
            <person name="Lago L.L."/>
            <person name="Lara F.L."/>
            <person name="Le T.-K.L."/>
            <person name="Lee S.L."/>
            <person name="Legall-Iii F.L."/>
            <person name="Lemon S.L."/>
            <person name="Liu J.L."/>
            <person name="Liu Y.-S.L."/>
            <person name="Liyanage D.L."/>
            <person name="Lopez J.L."/>
            <person name="Lorensuhewa L.L."/>
            <person name="Mata R.M."/>
            <person name="Mathew T.M."/>
            <person name="Mercado C.M."/>
            <person name="Mercado I.M."/>
            <person name="Morales K.M."/>
            <person name="Morgan M.M."/>
            <person name="Munidasa M.M."/>
            <person name="Ngo D.N."/>
            <person name="Nguyen L.N."/>
            <person name="Nguyen T.N."/>
            <person name="Nguyen N.N."/>
            <person name="Obregon M.O."/>
            <person name="Okwuonu G.O."/>
            <person name="Ongeri F.O."/>
            <person name="Onwere C.O."/>
            <person name="Osifeso I.O."/>
            <person name="Parra A.P."/>
            <person name="Patil S.P."/>
            <person name="Perez A.P."/>
            <person name="Perez Y.P."/>
            <person name="Pham C.P."/>
            <person name="Pu L.-L.P."/>
            <person name="Puazo M.P."/>
            <person name="Quiroz J.Q."/>
            <person name="Rouhana J.R."/>
            <person name="Ruiz M.R."/>
            <person name="Ruiz S.-J.R."/>
            <person name="Saada N.S."/>
            <person name="Santibanez J.S."/>
            <person name="Scheel M.S."/>
            <person name="Schneider B.S."/>
            <person name="Simmons D.S."/>
            <person name="Sisson I.S."/>
            <person name="Tang L.-Y.T."/>
            <person name="Thornton R.T."/>
            <person name="Tisius J.T."/>
            <person name="Toledanes G.T."/>
            <person name="Trejos Z.T."/>
            <person name="Usmani K.U."/>
            <person name="Varghese R.V."/>
            <person name="Vattathil S.V."/>
            <person name="Vee V.V."/>
            <person name="Walker D.W."/>
            <person name="Weissenberger G.W."/>
            <person name="White C.W."/>
            <person name="Williams A.W."/>
            <person name="Woodworth J.W."/>
            <person name="Wright R.W."/>
            <person name="Zhu Y.Z."/>
            <person name="Han Y.H."/>
            <person name="Newsham I.N."/>
            <person name="Nazareth L.N."/>
            <person name="Worley K.W."/>
            <person name="Muzny D.M."/>
            <person name="Rogers J.R."/>
            <person name="Gibbs R.G."/>
        </authorList>
    </citation>
    <scope>NUCLEOTIDE SEQUENCE [LARGE SCALE GENOMIC DNA]</scope>
</reference>
<evidence type="ECO:0000256" key="9">
    <source>
        <dbReference type="RuleBase" id="RU368035"/>
    </source>
</evidence>
<sequence length="145" mass="15296">MAAPTPGRPVLTHLLVALFGMGSWAAVNGIWVELPVVVKELPEGWSLPSYVSVLVALGNLGLLVVTLWRRLAPGKGERVPIQVVQVPEPLPAPGGHLGRGGPCGEHRGREVGRGRFRGAGTSHAQLLLCPLRCCRGCCVLAFSPT</sequence>
<evidence type="ECO:0000256" key="5">
    <source>
        <dbReference type="ARBA" id="ARBA00022475"/>
    </source>
</evidence>
<dbReference type="PANTHER" id="PTHR12929:SF1">
    <property type="entry name" value="SOLUTE CARRIER FAMILY 52, RIBOFLAVIN TRANSPORTER, MEMBER 2"/>
    <property type="match status" value="1"/>
</dbReference>
<dbReference type="Proteomes" id="UP000028761">
    <property type="component" value="Chromosome 8"/>
</dbReference>
<keyword evidence="6 9" id="KW-0812">Transmembrane</keyword>
<keyword evidence="7 9" id="KW-1133">Transmembrane helix</keyword>
<evidence type="ECO:0000313" key="11">
    <source>
        <dbReference type="Proteomes" id="UP000028761"/>
    </source>
</evidence>
<dbReference type="InterPro" id="IPR009357">
    <property type="entry name" value="Riboflavin_transptr"/>
</dbReference>
<comment type="similarity">
    <text evidence="3 9">Belongs to the riboflavin transporter family.</text>
</comment>